<dbReference type="InterPro" id="IPR039421">
    <property type="entry name" value="Type_1_exporter"/>
</dbReference>
<evidence type="ECO:0000256" key="3">
    <source>
        <dbReference type="ARBA" id="ARBA00022741"/>
    </source>
</evidence>
<keyword evidence="5 7" id="KW-1133">Transmembrane helix</keyword>
<accession>A0A0R1ZVV9</accession>
<dbReference type="AlphaFoldDB" id="A0A0R1ZVV9"/>
<feature type="transmembrane region" description="Helical" evidence="7">
    <location>
        <begin position="234"/>
        <end position="251"/>
    </location>
</feature>
<evidence type="ECO:0000313" key="11">
    <source>
        <dbReference type="Proteomes" id="UP000051679"/>
    </source>
</evidence>
<feature type="transmembrane region" description="Helical" evidence="7">
    <location>
        <begin position="257"/>
        <end position="277"/>
    </location>
</feature>
<dbReference type="GO" id="GO:0140359">
    <property type="term" value="F:ABC-type transporter activity"/>
    <property type="evidence" value="ECO:0007669"/>
    <property type="project" value="InterPro"/>
</dbReference>
<sequence length="526" mass="57353">MIIWRYGNKFQVCLLGVLDLFVAGQNVFFAVAMSSFIAVATDGNMAQFARIAVVAVVGYAAFSVVNYLHATLRATIIRRVNLRVKNIMTAQIVDRDPLPDNNGTTLSFMTNDLKLLETNGVETELTIIEMTLTAIFAIAGGIYFDWVTALVFCIASLVPMGISALTQGPIERRSEQWSQENGRYTSYIKDILTGLDTVRTYHANAVTKTRINEASTQLENSLRGMNVFINHTEIIMNTFIMTFGIILPFAVGTMRIIAGASTVAAFIGVVQLSNYIMNPILQALDAINKRNTTTKIRARVRAAEKTTPDAGSAQPTPTFTGLQLQDVTLMRGDKQIVQHLNLNVAPGTKLLLQAPSGFGKTTILYALMRQIPLTAGSYQIDGQDAASLSPATVSDNFALIKQTPFMFADTLRFNLTLGGKFSDAEINAACIRAQLADLVAEKGLDYNVGESGANLSGGQIQRVEIARAFLHQRPVLLADEATSALDEELTAAINQEFFRSNQTVIAVAHHISDAEKARFDQVIQLA</sequence>
<dbReference type="InterPro" id="IPR027417">
    <property type="entry name" value="P-loop_NTPase"/>
</dbReference>
<dbReference type="GO" id="GO:0005524">
    <property type="term" value="F:ATP binding"/>
    <property type="evidence" value="ECO:0007669"/>
    <property type="project" value="UniProtKB-KW"/>
</dbReference>
<dbReference type="OrthoDB" id="1672195at2"/>
<feature type="transmembrane region" description="Helical" evidence="7">
    <location>
        <begin position="12"/>
        <end position="36"/>
    </location>
</feature>
<dbReference type="PROSITE" id="PS50929">
    <property type="entry name" value="ABC_TM1F"/>
    <property type="match status" value="1"/>
</dbReference>
<dbReference type="RefSeq" id="WP_056975855.1">
    <property type="nucleotide sequence ID" value="NZ_AYYO01000030.1"/>
</dbReference>
<keyword evidence="4" id="KW-0067">ATP-binding</keyword>
<dbReference type="InterPro" id="IPR003593">
    <property type="entry name" value="AAA+_ATPase"/>
</dbReference>
<dbReference type="GO" id="GO:0016887">
    <property type="term" value="F:ATP hydrolysis activity"/>
    <property type="evidence" value="ECO:0007669"/>
    <property type="project" value="InterPro"/>
</dbReference>
<evidence type="ECO:0000256" key="4">
    <source>
        <dbReference type="ARBA" id="ARBA00022840"/>
    </source>
</evidence>
<dbReference type="Pfam" id="PF00664">
    <property type="entry name" value="ABC_membrane"/>
    <property type="match status" value="1"/>
</dbReference>
<dbReference type="Gene3D" id="1.20.1560.10">
    <property type="entry name" value="ABC transporter type 1, transmembrane domain"/>
    <property type="match status" value="1"/>
</dbReference>
<dbReference type="SUPFAM" id="SSF52540">
    <property type="entry name" value="P-loop containing nucleoside triphosphate hydrolases"/>
    <property type="match status" value="1"/>
</dbReference>
<keyword evidence="11" id="KW-1185">Reference proteome</keyword>
<organism evidence="10 11">
    <name type="scientific">Lacticaseibacillus sharpeae JCM 1186 = DSM 20505</name>
    <dbReference type="NCBI Taxonomy" id="1291052"/>
    <lineage>
        <taxon>Bacteria</taxon>
        <taxon>Bacillati</taxon>
        <taxon>Bacillota</taxon>
        <taxon>Bacilli</taxon>
        <taxon>Lactobacillales</taxon>
        <taxon>Lactobacillaceae</taxon>
        <taxon>Lacticaseibacillus</taxon>
    </lineage>
</organism>
<dbReference type="EMBL" id="AYYO01000030">
    <property type="protein sequence ID" value="KRM55171.1"/>
    <property type="molecule type" value="Genomic_DNA"/>
</dbReference>
<evidence type="ECO:0000256" key="1">
    <source>
        <dbReference type="ARBA" id="ARBA00004651"/>
    </source>
</evidence>
<dbReference type="InterPro" id="IPR017871">
    <property type="entry name" value="ABC_transporter-like_CS"/>
</dbReference>
<dbReference type="STRING" id="1291052.FC18_GL001621"/>
<dbReference type="SUPFAM" id="SSF90123">
    <property type="entry name" value="ABC transporter transmembrane region"/>
    <property type="match status" value="1"/>
</dbReference>
<dbReference type="PROSITE" id="PS50893">
    <property type="entry name" value="ABC_TRANSPORTER_2"/>
    <property type="match status" value="1"/>
</dbReference>
<dbReference type="PANTHER" id="PTHR24221:SF654">
    <property type="entry name" value="ATP-BINDING CASSETTE SUB-FAMILY B MEMBER 6"/>
    <property type="match status" value="1"/>
</dbReference>
<evidence type="ECO:0000313" key="10">
    <source>
        <dbReference type="EMBL" id="KRM55171.1"/>
    </source>
</evidence>
<dbReference type="GO" id="GO:0005886">
    <property type="term" value="C:plasma membrane"/>
    <property type="evidence" value="ECO:0007669"/>
    <property type="project" value="UniProtKB-SubCell"/>
</dbReference>
<dbReference type="InterPro" id="IPR003439">
    <property type="entry name" value="ABC_transporter-like_ATP-bd"/>
</dbReference>
<protein>
    <submittedName>
        <fullName evidence="10">Multidrug ABC superfamily ATP binding cassette transporter, ATPase and permease protein</fullName>
    </submittedName>
</protein>
<comment type="caution">
    <text evidence="10">The sequence shown here is derived from an EMBL/GenBank/DDBJ whole genome shotgun (WGS) entry which is preliminary data.</text>
</comment>
<dbReference type="PANTHER" id="PTHR24221">
    <property type="entry name" value="ATP-BINDING CASSETTE SUB-FAMILY B"/>
    <property type="match status" value="1"/>
</dbReference>
<evidence type="ECO:0000256" key="7">
    <source>
        <dbReference type="SAM" id="Phobius"/>
    </source>
</evidence>
<keyword evidence="3" id="KW-0547">Nucleotide-binding</keyword>
<dbReference type="Gene3D" id="3.40.50.300">
    <property type="entry name" value="P-loop containing nucleotide triphosphate hydrolases"/>
    <property type="match status" value="1"/>
</dbReference>
<proteinExistence type="predicted"/>
<reference evidence="10 11" key="1">
    <citation type="journal article" date="2015" name="Genome Announc.">
        <title>Expanding the biotechnology potential of lactobacilli through comparative genomics of 213 strains and associated genera.</title>
        <authorList>
            <person name="Sun Z."/>
            <person name="Harris H.M."/>
            <person name="McCann A."/>
            <person name="Guo C."/>
            <person name="Argimon S."/>
            <person name="Zhang W."/>
            <person name="Yang X."/>
            <person name="Jeffery I.B."/>
            <person name="Cooney J.C."/>
            <person name="Kagawa T.F."/>
            <person name="Liu W."/>
            <person name="Song Y."/>
            <person name="Salvetti E."/>
            <person name="Wrobel A."/>
            <person name="Rasinkangas P."/>
            <person name="Parkhill J."/>
            <person name="Rea M.C."/>
            <person name="O'Sullivan O."/>
            <person name="Ritari J."/>
            <person name="Douillard F.P."/>
            <person name="Paul Ross R."/>
            <person name="Yang R."/>
            <person name="Briner A.E."/>
            <person name="Felis G.E."/>
            <person name="de Vos W.M."/>
            <person name="Barrangou R."/>
            <person name="Klaenhammer T.R."/>
            <person name="Caufield P.W."/>
            <person name="Cui Y."/>
            <person name="Zhang H."/>
            <person name="O'Toole P.W."/>
        </authorList>
    </citation>
    <scope>NUCLEOTIDE SEQUENCE [LARGE SCALE GENOMIC DNA]</scope>
    <source>
        <strain evidence="10 11">DSM 20505</strain>
    </source>
</reference>
<evidence type="ECO:0000256" key="5">
    <source>
        <dbReference type="ARBA" id="ARBA00022989"/>
    </source>
</evidence>
<name>A0A0R1ZVV9_9LACO</name>
<dbReference type="Pfam" id="PF00005">
    <property type="entry name" value="ABC_tran"/>
    <property type="match status" value="1"/>
</dbReference>
<dbReference type="InterPro" id="IPR011527">
    <property type="entry name" value="ABC1_TM_dom"/>
</dbReference>
<gene>
    <name evidence="10" type="ORF">FC18_GL001621</name>
</gene>
<evidence type="ECO:0000259" key="9">
    <source>
        <dbReference type="PROSITE" id="PS50929"/>
    </source>
</evidence>
<comment type="subcellular location">
    <subcellularLocation>
        <location evidence="1">Cell membrane</location>
        <topology evidence="1">Multi-pass membrane protein</topology>
    </subcellularLocation>
</comment>
<keyword evidence="6 7" id="KW-0472">Membrane</keyword>
<dbReference type="PATRIC" id="fig|1291052.5.peg.1651"/>
<evidence type="ECO:0000259" key="8">
    <source>
        <dbReference type="PROSITE" id="PS50893"/>
    </source>
</evidence>
<dbReference type="GO" id="GO:0034040">
    <property type="term" value="F:ATPase-coupled lipid transmembrane transporter activity"/>
    <property type="evidence" value="ECO:0007669"/>
    <property type="project" value="TreeGrafter"/>
</dbReference>
<dbReference type="SMART" id="SM00382">
    <property type="entry name" value="AAA"/>
    <property type="match status" value="1"/>
</dbReference>
<dbReference type="InterPro" id="IPR036640">
    <property type="entry name" value="ABC1_TM_sf"/>
</dbReference>
<dbReference type="PROSITE" id="PS00211">
    <property type="entry name" value="ABC_TRANSPORTER_1"/>
    <property type="match status" value="1"/>
</dbReference>
<dbReference type="Proteomes" id="UP000051679">
    <property type="component" value="Unassembled WGS sequence"/>
</dbReference>
<feature type="domain" description="ABC transporter" evidence="8">
    <location>
        <begin position="322"/>
        <end position="526"/>
    </location>
</feature>
<feature type="domain" description="ABC transmembrane type-1" evidence="9">
    <location>
        <begin position="12"/>
        <end position="292"/>
    </location>
</feature>
<evidence type="ECO:0000256" key="6">
    <source>
        <dbReference type="ARBA" id="ARBA00023136"/>
    </source>
</evidence>
<keyword evidence="2 7" id="KW-0812">Transmembrane</keyword>
<evidence type="ECO:0000256" key="2">
    <source>
        <dbReference type="ARBA" id="ARBA00022692"/>
    </source>
</evidence>
<feature type="transmembrane region" description="Helical" evidence="7">
    <location>
        <begin position="48"/>
        <end position="69"/>
    </location>
</feature>
<dbReference type="CDD" id="cd03228">
    <property type="entry name" value="ABCC_MRP_Like"/>
    <property type="match status" value="1"/>
</dbReference>